<feature type="region of interest" description="Disordered" evidence="1">
    <location>
        <begin position="152"/>
        <end position="184"/>
    </location>
</feature>
<feature type="region of interest" description="Disordered" evidence="1">
    <location>
        <begin position="1"/>
        <end position="20"/>
    </location>
</feature>
<gene>
    <name evidence="2" type="ORF">TWF481_002464</name>
</gene>
<reference evidence="2 3" key="1">
    <citation type="submission" date="2023-08" db="EMBL/GenBank/DDBJ databases">
        <authorList>
            <person name="Palmer J.M."/>
        </authorList>
    </citation>
    <scope>NUCLEOTIDE SEQUENCE [LARGE SCALE GENOMIC DNA]</scope>
    <source>
        <strain evidence="2 3">TWF481</strain>
    </source>
</reference>
<evidence type="ECO:0000313" key="2">
    <source>
        <dbReference type="EMBL" id="KAK6496446.1"/>
    </source>
</evidence>
<organism evidence="2 3">
    <name type="scientific">Arthrobotrys musiformis</name>
    <dbReference type="NCBI Taxonomy" id="47236"/>
    <lineage>
        <taxon>Eukaryota</taxon>
        <taxon>Fungi</taxon>
        <taxon>Dikarya</taxon>
        <taxon>Ascomycota</taxon>
        <taxon>Pezizomycotina</taxon>
        <taxon>Orbiliomycetes</taxon>
        <taxon>Orbiliales</taxon>
        <taxon>Orbiliaceae</taxon>
        <taxon>Arthrobotrys</taxon>
    </lineage>
</organism>
<evidence type="ECO:0000313" key="3">
    <source>
        <dbReference type="Proteomes" id="UP001370758"/>
    </source>
</evidence>
<dbReference type="EMBL" id="JAVHJL010000011">
    <property type="protein sequence ID" value="KAK6496446.1"/>
    <property type="molecule type" value="Genomic_DNA"/>
</dbReference>
<keyword evidence="3" id="KW-1185">Reference proteome</keyword>
<comment type="caution">
    <text evidence="2">The sequence shown here is derived from an EMBL/GenBank/DDBJ whole genome shotgun (WGS) entry which is preliminary data.</text>
</comment>
<proteinExistence type="predicted"/>
<dbReference type="Proteomes" id="UP001370758">
    <property type="component" value="Unassembled WGS sequence"/>
</dbReference>
<feature type="region of interest" description="Disordered" evidence="1">
    <location>
        <begin position="39"/>
        <end position="105"/>
    </location>
</feature>
<feature type="compositionally biased region" description="Polar residues" evidence="1">
    <location>
        <begin position="162"/>
        <end position="184"/>
    </location>
</feature>
<accession>A0AAV9VVN7</accession>
<sequence>MPSKPGPVRPKRAGKKAGMSLEEVLKIEKIRSSAPLQIMDGLKAQRGRPRRQWPNPVTRLNPYEDVPMVVNPQTTAEPEIKTKPNSSFPPLKIVIEPTPGTKRSRKNISLSNIDQKPKRVKGARVYDHDEAVAPARSLKAGLPHHLTIPHGYSHGYEDIRQTSKSPSEASDISTASGSYPSTPLSSHYTATTPALMSPPAFYHSPSEVNGPMGVHSLSLPPLIASPASAPWMTLPTPHQQHEYGRIETPSWAWTPPGYYPHSYGSTDGYQY</sequence>
<dbReference type="AlphaFoldDB" id="A0AAV9VVN7"/>
<evidence type="ECO:0000256" key="1">
    <source>
        <dbReference type="SAM" id="MobiDB-lite"/>
    </source>
</evidence>
<name>A0AAV9VVN7_9PEZI</name>
<protein>
    <submittedName>
        <fullName evidence="2">Uncharacterized protein</fullName>
    </submittedName>
</protein>